<comment type="caution">
    <text evidence="5">The sequence shown here is derived from an EMBL/GenBank/DDBJ whole genome shotgun (WGS) entry which is preliminary data.</text>
</comment>
<dbReference type="EMBL" id="JAEUBG010000375">
    <property type="protein sequence ID" value="KAH3688376.1"/>
    <property type="molecule type" value="Genomic_DNA"/>
</dbReference>
<keyword evidence="2 3" id="KW-0067">ATP-binding</keyword>
<reference evidence="5" key="2">
    <citation type="submission" date="2021-01" db="EMBL/GenBank/DDBJ databases">
        <authorList>
            <person name="Schikora-Tamarit M.A."/>
        </authorList>
    </citation>
    <scope>NUCLEOTIDE SEQUENCE</scope>
    <source>
        <strain evidence="5">CBS2887</strain>
    </source>
</reference>
<sequence length="778" mass="88152">MESATAPSLAVDLSCYSQPRVSYYNAQLSQYIQIPILEITKDQFNDSNTEDHNIVIKGLSRTRTLPGNKTKKQSIIESNHQLHPLPASDNEQSRTVKRYFSQAIHEKHSNDSGLPNEPFHYLFDYLQVLSHIKKQVLVHFRDSETYKQPPTHVVLAVPSSFTIIQRQTLSSAVKVMDWKLIRLVNNTTALGLHKWFDLREKKKGEQAVKSSIKLSCCVTRERIEFSILGLRDAKISVFASFSCEQFEDDLSLRSKVYRELKRCEEFLTEKQFVLTEVLLMNEVEEFEDVITDELTDIFPDTKISHQQSSAVVHGTCILSRYLTHHLSEPALNVLPSLKLKETTSHKIQIYSSSHNLPLSLPRNSFIPFITHTTHTTNLDNKSYIRVYLYEGEKLSEDNLTGIVTIEGINRLPAGRVTFEVRFVIKTDGVVKVDMVKDLSGKRNLSTGFTWDYEERGRVCDEDLKKLKEKFGVSETKQPESLTITTDSANQIEPQTLNASESTTPTDTIASTELPVSATVLIPSSKSSRITTPVLKNTSSPATVSRTPTLRKATITAGLLNTPRTPRIQLNSPPSAKLYSPLDEIDTPELLRAELCQLLASVSRLTNNKMFQSYIGATEVSTIAMICDHLREQIEDFAAKESAKTSTGGAQEEEEDHSLDKEAEMDILTELRLDFEDLITPVLKRFDNVVFTSSPNTPLISSNKDNDKLFSFEMPEVDIKQLEEAKKRLSYTNRMSFRRSKLFLKDDNDNSLATRRSQVVSIHNGDLDDIIEKFNKLVY</sequence>
<accession>A0A9P8QDD4</accession>
<evidence type="ECO:0000256" key="4">
    <source>
        <dbReference type="SAM" id="MobiDB-lite"/>
    </source>
</evidence>
<dbReference type="SUPFAM" id="SSF53067">
    <property type="entry name" value="Actin-like ATPase domain"/>
    <property type="match status" value="1"/>
</dbReference>
<dbReference type="PANTHER" id="PTHR19375">
    <property type="entry name" value="HEAT SHOCK PROTEIN 70KDA"/>
    <property type="match status" value="1"/>
</dbReference>
<dbReference type="InterPro" id="IPR043129">
    <property type="entry name" value="ATPase_NBD"/>
</dbReference>
<evidence type="ECO:0000256" key="2">
    <source>
        <dbReference type="ARBA" id="ARBA00022840"/>
    </source>
</evidence>
<gene>
    <name evidence="5" type="ORF">WICPIJ_000644</name>
</gene>
<dbReference type="InterPro" id="IPR013126">
    <property type="entry name" value="Hsp_70_fam"/>
</dbReference>
<dbReference type="Pfam" id="PF00012">
    <property type="entry name" value="HSP70"/>
    <property type="match status" value="2"/>
</dbReference>
<name>A0A9P8QDD4_WICPI</name>
<evidence type="ECO:0000256" key="1">
    <source>
        <dbReference type="ARBA" id="ARBA00022741"/>
    </source>
</evidence>
<dbReference type="AlphaFoldDB" id="A0A9P8QDD4"/>
<feature type="region of interest" description="Disordered" evidence="4">
    <location>
        <begin position="639"/>
        <end position="658"/>
    </location>
</feature>
<dbReference type="Gene3D" id="2.60.34.10">
    <property type="entry name" value="Substrate Binding Domain Of DNAk, Chain A, domain 1"/>
    <property type="match status" value="1"/>
</dbReference>
<keyword evidence="6" id="KW-1185">Reference proteome</keyword>
<dbReference type="SUPFAM" id="SSF100920">
    <property type="entry name" value="Heat shock protein 70kD (HSP70), peptide-binding domain"/>
    <property type="match status" value="1"/>
</dbReference>
<organism evidence="5 6">
    <name type="scientific">Wickerhamomyces pijperi</name>
    <name type="common">Yeast</name>
    <name type="synonym">Pichia pijperi</name>
    <dbReference type="NCBI Taxonomy" id="599730"/>
    <lineage>
        <taxon>Eukaryota</taxon>
        <taxon>Fungi</taxon>
        <taxon>Dikarya</taxon>
        <taxon>Ascomycota</taxon>
        <taxon>Saccharomycotina</taxon>
        <taxon>Saccharomycetes</taxon>
        <taxon>Phaffomycetales</taxon>
        <taxon>Wickerhamomycetaceae</taxon>
        <taxon>Wickerhamomyces</taxon>
    </lineage>
</organism>
<dbReference type="Proteomes" id="UP000774326">
    <property type="component" value="Unassembled WGS sequence"/>
</dbReference>
<evidence type="ECO:0000313" key="5">
    <source>
        <dbReference type="EMBL" id="KAH3688376.1"/>
    </source>
</evidence>
<evidence type="ECO:0000313" key="6">
    <source>
        <dbReference type="Proteomes" id="UP000774326"/>
    </source>
</evidence>
<dbReference type="GO" id="GO:0005524">
    <property type="term" value="F:ATP binding"/>
    <property type="evidence" value="ECO:0007669"/>
    <property type="project" value="UniProtKB-KW"/>
</dbReference>
<proteinExistence type="inferred from homology"/>
<protein>
    <submittedName>
        <fullName evidence="5">Uncharacterized protein</fullName>
    </submittedName>
</protein>
<comment type="similarity">
    <text evidence="3">Belongs to the heat shock protein 70 family.</text>
</comment>
<evidence type="ECO:0000256" key="3">
    <source>
        <dbReference type="RuleBase" id="RU003322"/>
    </source>
</evidence>
<dbReference type="GO" id="GO:0140662">
    <property type="term" value="F:ATP-dependent protein folding chaperone"/>
    <property type="evidence" value="ECO:0007669"/>
    <property type="project" value="InterPro"/>
</dbReference>
<keyword evidence="1 3" id="KW-0547">Nucleotide-binding</keyword>
<dbReference type="InterPro" id="IPR029047">
    <property type="entry name" value="HSP70_peptide-bd_sf"/>
</dbReference>
<reference evidence="5" key="1">
    <citation type="journal article" date="2021" name="Open Biol.">
        <title>Shared evolutionary footprints suggest mitochondrial oxidative damage underlies multiple complex I losses in fungi.</title>
        <authorList>
            <person name="Schikora-Tamarit M.A."/>
            <person name="Marcet-Houben M."/>
            <person name="Nosek J."/>
            <person name="Gabaldon T."/>
        </authorList>
    </citation>
    <scope>NUCLEOTIDE SEQUENCE</scope>
    <source>
        <strain evidence="5">CBS2887</strain>
    </source>
</reference>
<dbReference type="Gene3D" id="3.30.420.40">
    <property type="match status" value="2"/>
</dbReference>